<dbReference type="EMBL" id="ABYI02000007">
    <property type="protein sequence ID" value="EEG75575.1"/>
    <property type="molecule type" value="Genomic_DNA"/>
</dbReference>
<gene>
    <name evidence="2" type="ORF">CLOHYLEM_04311</name>
</gene>
<dbReference type="HOGENOM" id="CLU_3006082_0_0_9"/>
<protein>
    <submittedName>
        <fullName evidence="2">Uncharacterized protein</fullName>
    </submittedName>
</protein>
<keyword evidence="1" id="KW-0472">Membrane</keyword>
<organism evidence="2 3">
    <name type="scientific">[Clostridium] hylemonae DSM 15053</name>
    <dbReference type="NCBI Taxonomy" id="553973"/>
    <lineage>
        <taxon>Bacteria</taxon>
        <taxon>Bacillati</taxon>
        <taxon>Bacillota</taxon>
        <taxon>Clostridia</taxon>
        <taxon>Lachnospirales</taxon>
        <taxon>Lachnospiraceae</taxon>
    </lineage>
</organism>
<dbReference type="AlphaFoldDB" id="C0BWX7"/>
<evidence type="ECO:0000313" key="3">
    <source>
        <dbReference type="Proteomes" id="UP000004893"/>
    </source>
</evidence>
<proteinExistence type="predicted"/>
<feature type="transmembrane region" description="Helical" evidence="1">
    <location>
        <begin position="35"/>
        <end position="54"/>
    </location>
</feature>
<reference evidence="2" key="1">
    <citation type="submission" date="2009-02" db="EMBL/GenBank/DDBJ databases">
        <authorList>
            <person name="Fulton L."/>
            <person name="Clifton S."/>
            <person name="Fulton B."/>
            <person name="Xu J."/>
            <person name="Minx P."/>
            <person name="Pepin K.H."/>
            <person name="Johnson M."/>
            <person name="Bhonagiri V."/>
            <person name="Nash W.E."/>
            <person name="Mardis E.R."/>
            <person name="Wilson R.K."/>
        </authorList>
    </citation>
    <scope>NUCLEOTIDE SEQUENCE [LARGE SCALE GENOMIC DNA]</scope>
    <source>
        <strain evidence="2">DSM 15053</strain>
    </source>
</reference>
<keyword evidence="1" id="KW-1133">Transmembrane helix</keyword>
<reference evidence="2" key="2">
    <citation type="submission" date="2013-06" db="EMBL/GenBank/DDBJ databases">
        <title>Draft genome sequence of Clostridium hylemonae (DSM 15053).</title>
        <authorList>
            <person name="Sudarsanam P."/>
            <person name="Ley R."/>
            <person name="Guruge J."/>
            <person name="Turnbaugh P.J."/>
            <person name="Mahowald M."/>
            <person name="Liep D."/>
            <person name="Gordon J."/>
        </authorList>
    </citation>
    <scope>NUCLEOTIDE SEQUENCE</scope>
    <source>
        <strain evidence="2">DSM 15053</strain>
    </source>
</reference>
<keyword evidence="3" id="KW-1185">Reference proteome</keyword>
<name>C0BWX7_9FIRM</name>
<feature type="transmembrane region" description="Helical" evidence="1">
    <location>
        <begin position="7"/>
        <end position="23"/>
    </location>
</feature>
<keyword evidence="1" id="KW-0812">Transmembrane</keyword>
<accession>C0BWX7</accession>
<evidence type="ECO:0000313" key="2">
    <source>
        <dbReference type="EMBL" id="EEG75575.1"/>
    </source>
</evidence>
<evidence type="ECO:0000256" key="1">
    <source>
        <dbReference type="SAM" id="Phobius"/>
    </source>
</evidence>
<comment type="caution">
    <text evidence="2">The sequence shown here is derived from an EMBL/GenBank/DDBJ whole genome shotgun (WGS) entry which is preliminary data.</text>
</comment>
<dbReference type="Proteomes" id="UP000004893">
    <property type="component" value="Unassembled WGS sequence"/>
</dbReference>
<sequence length="56" mass="6724">MYILYRLYNAVLYIVCYEIILTYNSISCKPVSHDLFIPPCTLYTFCSIFLKMIFRL</sequence>